<keyword evidence="3" id="KW-1185">Reference proteome</keyword>
<gene>
    <name evidence="2" type="ORF">C484_00695</name>
</gene>
<feature type="transmembrane region" description="Helical" evidence="1">
    <location>
        <begin position="41"/>
        <end position="65"/>
    </location>
</feature>
<dbReference type="RefSeq" id="WP_006824054.1">
    <property type="nucleotide sequence ID" value="NZ_AOIL01000005.1"/>
</dbReference>
<protein>
    <recommendedName>
        <fullName evidence="4">YggT family protein</fullName>
    </recommendedName>
</protein>
<evidence type="ECO:0000256" key="1">
    <source>
        <dbReference type="SAM" id="Phobius"/>
    </source>
</evidence>
<sequence length="66" mass="7831">MLATLLIWTLAICWRNAVTLYVRWDRQRPAQWEYVPPLEFILRASAIPFILMIDAWALAALIWLVF</sequence>
<evidence type="ECO:0000313" key="2">
    <source>
        <dbReference type="EMBL" id="ELY96653.1"/>
    </source>
</evidence>
<keyword evidence="1" id="KW-0812">Transmembrane</keyword>
<dbReference type="STRING" id="1230458.C484_00695"/>
<keyword evidence="1" id="KW-1133">Transmembrane helix</keyword>
<evidence type="ECO:0008006" key="4">
    <source>
        <dbReference type="Google" id="ProtNLM"/>
    </source>
</evidence>
<keyword evidence="1" id="KW-0472">Membrane</keyword>
<proteinExistence type="predicted"/>
<dbReference type="PATRIC" id="fig|1230458.4.peg.130"/>
<name>M0AH01_9EURY</name>
<reference evidence="2 3" key="1">
    <citation type="journal article" date="2014" name="PLoS Genet.">
        <title>Phylogenetically driven sequencing of extremely halophilic archaea reveals strategies for static and dynamic osmo-response.</title>
        <authorList>
            <person name="Becker E.A."/>
            <person name="Seitzer P.M."/>
            <person name="Tritt A."/>
            <person name="Larsen D."/>
            <person name="Krusor M."/>
            <person name="Yao A.I."/>
            <person name="Wu D."/>
            <person name="Madern D."/>
            <person name="Eisen J.A."/>
            <person name="Darling A.E."/>
            <person name="Facciotti M.T."/>
        </authorList>
    </citation>
    <scope>NUCLEOTIDE SEQUENCE [LARGE SCALE GENOMIC DNA]</scope>
    <source>
        <strain evidence="2 3">DSM 12281</strain>
    </source>
</reference>
<dbReference type="AlphaFoldDB" id="M0AH01"/>
<organism evidence="2 3">
    <name type="scientific">Natrialba taiwanensis DSM 12281</name>
    <dbReference type="NCBI Taxonomy" id="1230458"/>
    <lineage>
        <taxon>Archaea</taxon>
        <taxon>Methanobacteriati</taxon>
        <taxon>Methanobacteriota</taxon>
        <taxon>Stenosarchaea group</taxon>
        <taxon>Halobacteria</taxon>
        <taxon>Halobacteriales</taxon>
        <taxon>Natrialbaceae</taxon>
        <taxon>Natrialba</taxon>
    </lineage>
</organism>
<dbReference type="EMBL" id="AOIL01000005">
    <property type="protein sequence ID" value="ELY96653.1"/>
    <property type="molecule type" value="Genomic_DNA"/>
</dbReference>
<dbReference type="Proteomes" id="UP000011648">
    <property type="component" value="Unassembled WGS sequence"/>
</dbReference>
<dbReference type="OrthoDB" id="381713at2157"/>
<comment type="caution">
    <text evidence="2">The sequence shown here is derived from an EMBL/GenBank/DDBJ whole genome shotgun (WGS) entry which is preliminary data.</text>
</comment>
<evidence type="ECO:0000313" key="3">
    <source>
        <dbReference type="Proteomes" id="UP000011648"/>
    </source>
</evidence>
<accession>M0AH01</accession>